<organism evidence="1 2">
    <name type="scientific">Phyllostomus discolor</name>
    <name type="common">pale spear-nosed bat</name>
    <dbReference type="NCBI Taxonomy" id="89673"/>
    <lineage>
        <taxon>Eukaryota</taxon>
        <taxon>Metazoa</taxon>
        <taxon>Chordata</taxon>
        <taxon>Craniata</taxon>
        <taxon>Vertebrata</taxon>
        <taxon>Euteleostomi</taxon>
        <taxon>Mammalia</taxon>
        <taxon>Eutheria</taxon>
        <taxon>Laurasiatheria</taxon>
        <taxon>Chiroptera</taxon>
        <taxon>Yangochiroptera</taxon>
        <taxon>Phyllostomidae</taxon>
        <taxon>Phyllostominae</taxon>
        <taxon>Phyllostomus</taxon>
    </lineage>
</organism>
<comment type="caution">
    <text evidence="1">The sequence shown here is derived from an EMBL/GenBank/DDBJ whole genome shotgun (WGS) entry which is preliminary data.</text>
</comment>
<evidence type="ECO:0000313" key="1">
    <source>
        <dbReference type="EMBL" id="KAF6073721.1"/>
    </source>
</evidence>
<evidence type="ECO:0000313" key="2">
    <source>
        <dbReference type="Proteomes" id="UP000664940"/>
    </source>
</evidence>
<sequence length="76" mass="9082">MLKQCFLKRNAKLIHQLHSLSPVDAEVILKKIRQKGTTKITDMYPADFKRLFETIERSKDYSCKWLYDDFMEDVIV</sequence>
<dbReference type="AlphaFoldDB" id="A0A834DBA4"/>
<proteinExistence type="predicted"/>
<protein>
    <submittedName>
        <fullName evidence="1">Transcription factor B2, mitochondrial</fullName>
    </submittedName>
</protein>
<gene>
    <name evidence="1" type="ORF">HJG60_018797</name>
</gene>
<name>A0A834DBA4_9CHIR</name>
<reference evidence="1 2" key="1">
    <citation type="journal article" date="2020" name="Nature">
        <title>Six reference-quality genomes reveal evolution of bat adaptations.</title>
        <authorList>
            <person name="Jebb D."/>
            <person name="Huang Z."/>
            <person name="Pippel M."/>
            <person name="Hughes G.M."/>
            <person name="Lavrichenko K."/>
            <person name="Devanna P."/>
            <person name="Winkler S."/>
            <person name="Jermiin L.S."/>
            <person name="Skirmuntt E.C."/>
            <person name="Katzourakis A."/>
            <person name="Burkitt-Gray L."/>
            <person name="Ray D.A."/>
            <person name="Sullivan K.A.M."/>
            <person name="Roscito J.G."/>
            <person name="Kirilenko B.M."/>
            <person name="Davalos L.M."/>
            <person name="Corthals A.P."/>
            <person name="Power M.L."/>
            <person name="Jones G."/>
            <person name="Ransome R.D."/>
            <person name="Dechmann D.K.N."/>
            <person name="Locatelli A.G."/>
            <person name="Puechmaille S.J."/>
            <person name="Fedrigo O."/>
            <person name="Jarvis E.D."/>
            <person name="Hiller M."/>
            <person name="Vernes S.C."/>
            <person name="Myers E.W."/>
            <person name="Teeling E.C."/>
        </authorList>
    </citation>
    <scope>NUCLEOTIDE SEQUENCE [LARGE SCALE GENOMIC DNA]</scope>
    <source>
        <strain evidence="1">Bat1K_MPI-CBG_1</strain>
    </source>
</reference>
<dbReference type="Proteomes" id="UP000664940">
    <property type="component" value="Unassembled WGS sequence"/>
</dbReference>
<accession>A0A834DBA4</accession>
<dbReference type="EMBL" id="JABVXQ010000016">
    <property type="protein sequence ID" value="KAF6073721.1"/>
    <property type="molecule type" value="Genomic_DNA"/>
</dbReference>